<evidence type="ECO:0000256" key="8">
    <source>
        <dbReference type="ARBA" id="ARBA00022777"/>
    </source>
</evidence>
<dbReference type="InterPro" id="IPR036878">
    <property type="entry name" value="Glu_permease_IIB"/>
</dbReference>
<dbReference type="SUPFAM" id="SSF55604">
    <property type="entry name" value="Glucose permease domain IIB"/>
    <property type="match status" value="1"/>
</dbReference>
<dbReference type="RefSeq" id="WP_150846477.1">
    <property type="nucleotide sequence ID" value="NZ_JBBMFM010000058.1"/>
</dbReference>
<evidence type="ECO:0000256" key="12">
    <source>
        <dbReference type="SAM" id="Phobius"/>
    </source>
</evidence>
<dbReference type="Pfam" id="PF02378">
    <property type="entry name" value="PTS_EIIC"/>
    <property type="match status" value="1"/>
</dbReference>
<evidence type="ECO:0000256" key="9">
    <source>
        <dbReference type="ARBA" id="ARBA00022989"/>
    </source>
</evidence>
<keyword evidence="7 12" id="KW-0812">Transmembrane</keyword>
<dbReference type="Pfam" id="PF00367">
    <property type="entry name" value="PTS_EIIB"/>
    <property type="match status" value="1"/>
</dbReference>
<keyword evidence="4" id="KW-0762">Sugar transport</keyword>
<keyword evidence="8" id="KW-0418">Kinase</keyword>
<feature type="active site" description="Phosphocysteine intermediate; for EIIB activity" evidence="11">
    <location>
        <position position="26"/>
    </location>
</feature>
<evidence type="ECO:0000256" key="10">
    <source>
        <dbReference type="ARBA" id="ARBA00023136"/>
    </source>
</evidence>
<keyword evidence="6" id="KW-0598">Phosphotransferase system</keyword>
<feature type="transmembrane region" description="Helical" evidence="12">
    <location>
        <begin position="243"/>
        <end position="260"/>
    </location>
</feature>
<accession>A0ABV1D7H0</accession>
<evidence type="ECO:0000256" key="7">
    <source>
        <dbReference type="ARBA" id="ARBA00022692"/>
    </source>
</evidence>
<dbReference type="InterPro" id="IPR003352">
    <property type="entry name" value="PTS_EIIC"/>
</dbReference>
<dbReference type="PANTHER" id="PTHR30175:SF1">
    <property type="entry name" value="PTS SYSTEM ARBUTIN-, CELLOBIOSE-, AND SALICIN-SPECIFIC EIIBC COMPONENT-RELATED"/>
    <property type="match status" value="1"/>
</dbReference>
<keyword evidence="5" id="KW-0808">Transferase</keyword>
<evidence type="ECO:0000259" key="14">
    <source>
        <dbReference type="PROSITE" id="PS51103"/>
    </source>
</evidence>
<proteinExistence type="predicted"/>
<evidence type="ECO:0000256" key="3">
    <source>
        <dbReference type="ARBA" id="ARBA00022475"/>
    </source>
</evidence>
<name>A0ABV1D7H0_9FIRM</name>
<feature type="transmembrane region" description="Helical" evidence="12">
    <location>
        <begin position="208"/>
        <end position="231"/>
    </location>
</feature>
<dbReference type="InterPro" id="IPR018113">
    <property type="entry name" value="PTrfase_EIIB_Cys"/>
</dbReference>
<comment type="subcellular location">
    <subcellularLocation>
        <location evidence="1">Cell membrane</location>
        <topology evidence="1">Multi-pass membrane protein</topology>
    </subcellularLocation>
</comment>
<gene>
    <name evidence="15" type="ORF">WMQ36_15320</name>
</gene>
<feature type="transmembrane region" description="Helical" evidence="12">
    <location>
        <begin position="457"/>
        <end position="478"/>
    </location>
</feature>
<feature type="domain" description="PTS EIIB type-1" evidence="13">
    <location>
        <begin position="4"/>
        <end position="86"/>
    </location>
</feature>
<dbReference type="Proteomes" id="UP001454086">
    <property type="component" value="Unassembled WGS sequence"/>
</dbReference>
<keyword evidence="16" id="KW-1185">Reference proteome</keyword>
<protein>
    <submittedName>
        <fullName evidence="15">PTS transporter subunit EIIC</fullName>
    </submittedName>
</protein>
<sequence>MNYDAVARDILTLAGGPGNVGNLTHCFTRLRFELSDRTKADKEKLAQVEGVVSVVERGGQMQVVIGTKVEHVYEAVCRQMEAGKTSSERASAGEISAGKTSAGKISTGKTPAANKDIQAGARQGTSVWNRILISISAMFTPMVPAIAASGLLKGFLTIARITASGRGVDITGNDTYIILMAATDAIFYFMPIILAYTSAKVFHANEFVAMALGGTMCYPAILELMTGGAAVRMFGIALTKANYTSSVIPIIIGVFILSYVERFLTRVIPEILKIILVPGISLLVMVPAVYLVFGPVGIYIGNAINYVYTGMMALSPALCGAFIGGMWCVFVIFGVHRALVPIGINDVARFGRQNLLAFAGAANFSQGGAALGVMLRTKDRNLKAIAASASLTAGVCGITEPAIYGCNLRLKKPMVCAVICGAAGGAVMGIGGVYGDAFANNGVLTLATYGAFGMRNFLFYLLGISISFFGSALLTWVFGFEELDEGENGG</sequence>
<feature type="domain" description="PTS EIIC type-1" evidence="14">
    <location>
        <begin position="133"/>
        <end position="490"/>
    </location>
</feature>
<dbReference type="PANTHER" id="PTHR30175">
    <property type="entry name" value="PHOSPHOTRANSFERASE SYSTEM TRANSPORT PROTEIN"/>
    <property type="match status" value="1"/>
</dbReference>
<reference evidence="15 16" key="1">
    <citation type="submission" date="2024-03" db="EMBL/GenBank/DDBJ databases">
        <title>Human intestinal bacterial collection.</title>
        <authorList>
            <person name="Pauvert C."/>
            <person name="Hitch T.C.A."/>
            <person name="Clavel T."/>
        </authorList>
    </citation>
    <scope>NUCLEOTIDE SEQUENCE [LARGE SCALE GENOMIC DNA]</scope>
    <source>
        <strain evidence="15 16">CLA-SR-H021</strain>
    </source>
</reference>
<evidence type="ECO:0000256" key="2">
    <source>
        <dbReference type="ARBA" id="ARBA00022448"/>
    </source>
</evidence>
<evidence type="ECO:0000256" key="1">
    <source>
        <dbReference type="ARBA" id="ARBA00004651"/>
    </source>
</evidence>
<feature type="transmembrane region" description="Helical" evidence="12">
    <location>
        <begin position="313"/>
        <end position="335"/>
    </location>
</feature>
<dbReference type="CDD" id="cd00212">
    <property type="entry name" value="PTS_IIB_glc"/>
    <property type="match status" value="1"/>
</dbReference>
<dbReference type="PROSITE" id="PS51098">
    <property type="entry name" value="PTS_EIIB_TYPE_1"/>
    <property type="match status" value="1"/>
</dbReference>
<keyword evidence="10 12" id="KW-0472">Membrane</keyword>
<feature type="transmembrane region" description="Helical" evidence="12">
    <location>
        <begin position="381"/>
        <end position="403"/>
    </location>
</feature>
<evidence type="ECO:0000256" key="6">
    <source>
        <dbReference type="ARBA" id="ARBA00022683"/>
    </source>
</evidence>
<dbReference type="InterPro" id="IPR013013">
    <property type="entry name" value="PTS_EIIC_1"/>
</dbReference>
<feature type="transmembrane region" description="Helical" evidence="12">
    <location>
        <begin position="272"/>
        <end position="293"/>
    </location>
</feature>
<dbReference type="InterPro" id="IPR050558">
    <property type="entry name" value="PTS_Sugar-Specific_Components"/>
</dbReference>
<evidence type="ECO:0000256" key="11">
    <source>
        <dbReference type="PROSITE-ProRule" id="PRU00421"/>
    </source>
</evidence>
<evidence type="ECO:0000259" key="13">
    <source>
        <dbReference type="PROSITE" id="PS51098"/>
    </source>
</evidence>
<evidence type="ECO:0000256" key="5">
    <source>
        <dbReference type="ARBA" id="ARBA00022679"/>
    </source>
</evidence>
<keyword evidence="9 12" id="KW-1133">Transmembrane helix</keyword>
<feature type="transmembrane region" description="Helical" evidence="12">
    <location>
        <begin position="131"/>
        <end position="156"/>
    </location>
</feature>
<dbReference type="Gene3D" id="3.30.1360.60">
    <property type="entry name" value="Glucose permease domain IIB"/>
    <property type="match status" value="1"/>
</dbReference>
<dbReference type="PROSITE" id="PS51103">
    <property type="entry name" value="PTS_EIIC_TYPE_1"/>
    <property type="match status" value="1"/>
</dbReference>
<feature type="transmembrane region" description="Helical" evidence="12">
    <location>
        <begin position="176"/>
        <end position="196"/>
    </location>
</feature>
<dbReference type="PROSITE" id="PS01035">
    <property type="entry name" value="PTS_EIIB_TYPE_1_CYS"/>
    <property type="match status" value="1"/>
</dbReference>
<keyword evidence="2" id="KW-0813">Transport</keyword>
<organism evidence="15 16">
    <name type="scientific">Enterocloster hominis</name>
    <name type="common">ex Hitch et al. 2024</name>
    <dbReference type="NCBI Taxonomy" id="1917870"/>
    <lineage>
        <taxon>Bacteria</taxon>
        <taxon>Bacillati</taxon>
        <taxon>Bacillota</taxon>
        <taxon>Clostridia</taxon>
        <taxon>Lachnospirales</taxon>
        <taxon>Lachnospiraceae</taxon>
        <taxon>Enterocloster</taxon>
    </lineage>
</organism>
<evidence type="ECO:0000313" key="16">
    <source>
        <dbReference type="Proteomes" id="UP001454086"/>
    </source>
</evidence>
<feature type="transmembrane region" description="Helical" evidence="12">
    <location>
        <begin position="355"/>
        <end position="375"/>
    </location>
</feature>
<feature type="transmembrane region" description="Helical" evidence="12">
    <location>
        <begin position="415"/>
        <end position="437"/>
    </location>
</feature>
<dbReference type="EMBL" id="JBBMFM010000058">
    <property type="protein sequence ID" value="MEQ2426343.1"/>
    <property type="molecule type" value="Genomic_DNA"/>
</dbReference>
<keyword evidence="3" id="KW-1003">Cell membrane</keyword>
<dbReference type="InterPro" id="IPR001996">
    <property type="entry name" value="PTS_IIB_1"/>
</dbReference>
<comment type="caution">
    <text evidence="15">The sequence shown here is derived from an EMBL/GenBank/DDBJ whole genome shotgun (WGS) entry which is preliminary data.</text>
</comment>
<evidence type="ECO:0000313" key="15">
    <source>
        <dbReference type="EMBL" id="MEQ2426343.1"/>
    </source>
</evidence>
<evidence type="ECO:0000256" key="4">
    <source>
        <dbReference type="ARBA" id="ARBA00022597"/>
    </source>
</evidence>